<protein>
    <submittedName>
        <fullName evidence="2">Uncharacterized protein</fullName>
    </submittedName>
</protein>
<comment type="caution">
    <text evidence="2">The sequence shown here is derived from an EMBL/GenBank/DDBJ whole genome shotgun (WGS) entry which is preliminary data.</text>
</comment>
<organism evidence="2 3">
    <name type="scientific">Mikania micrantha</name>
    <name type="common">bitter vine</name>
    <dbReference type="NCBI Taxonomy" id="192012"/>
    <lineage>
        <taxon>Eukaryota</taxon>
        <taxon>Viridiplantae</taxon>
        <taxon>Streptophyta</taxon>
        <taxon>Embryophyta</taxon>
        <taxon>Tracheophyta</taxon>
        <taxon>Spermatophyta</taxon>
        <taxon>Magnoliopsida</taxon>
        <taxon>eudicotyledons</taxon>
        <taxon>Gunneridae</taxon>
        <taxon>Pentapetalae</taxon>
        <taxon>asterids</taxon>
        <taxon>campanulids</taxon>
        <taxon>Asterales</taxon>
        <taxon>Asteraceae</taxon>
        <taxon>Asteroideae</taxon>
        <taxon>Heliantheae alliance</taxon>
        <taxon>Eupatorieae</taxon>
        <taxon>Mikania</taxon>
    </lineage>
</organism>
<reference evidence="2 3" key="1">
    <citation type="submission" date="2019-05" db="EMBL/GenBank/DDBJ databases">
        <title>Mikania micrantha, genome provides insights into the molecular mechanism of rapid growth.</title>
        <authorList>
            <person name="Liu B."/>
        </authorList>
    </citation>
    <scope>NUCLEOTIDE SEQUENCE [LARGE SCALE GENOMIC DNA]</scope>
    <source>
        <strain evidence="2">NLD-2019</strain>
        <tissue evidence="2">Leaf</tissue>
    </source>
</reference>
<dbReference type="AlphaFoldDB" id="A0A5N6M9Y2"/>
<sequence length="66" mass="7318">MGVTIRGERRLLGVGDGEIGEPTPPDPVVGAYVGRFSTGDGEISERRENPFPRRGLLLNRQRDKNR</sequence>
<accession>A0A5N6M9Y2</accession>
<gene>
    <name evidence="2" type="ORF">E3N88_32920</name>
</gene>
<proteinExistence type="predicted"/>
<feature type="region of interest" description="Disordered" evidence="1">
    <location>
        <begin position="1"/>
        <end position="66"/>
    </location>
</feature>
<dbReference type="Proteomes" id="UP000326396">
    <property type="component" value="Linkage Group LG6"/>
</dbReference>
<name>A0A5N6M9Y2_9ASTR</name>
<evidence type="ECO:0000256" key="1">
    <source>
        <dbReference type="SAM" id="MobiDB-lite"/>
    </source>
</evidence>
<keyword evidence="3" id="KW-1185">Reference proteome</keyword>
<dbReference type="EMBL" id="SZYD01000016">
    <property type="protein sequence ID" value="KAD3337400.1"/>
    <property type="molecule type" value="Genomic_DNA"/>
</dbReference>
<feature type="compositionally biased region" description="Basic and acidic residues" evidence="1">
    <location>
        <begin position="1"/>
        <end position="11"/>
    </location>
</feature>
<evidence type="ECO:0000313" key="2">
    <source>
        <dbReference type="EMBL" id="KAD3337400.1"/>
    </source>
</evidence>
<evidence type="ECO:0000313" key="3">
    <source>
        <dbReference type="Proteomes" id="UP000326396"/>
    </source>
</evidence>